<feature type="transmembrane region" description="Helical" evidence="8">
    <location>
        <begin position="55"/>
        <end position="83"/>
    </location>
</feature>
<comment type="subcellular location">
    <subcellularLocation>
        <location evidence="1">Membrane</location>
    </subcellularLocation>
</comment>
<accession>A0A382PS46</accession>
<evidence type="ECO:0000313" key="9">
    <source>
        <dbReference type="EMBL" id="SVC75610.1"/>
    </source>
</evidence>
<dbReference type="AlphaFoldDB" id="A0A382PS46"/>
<feature type="non-terminal residue" evidence="9">
    <location>
        <position position="218"/>
    </location>
</feature>
<organism evidence="9">
    <name type="scientific">marine metagenome</name>
    <dbReference type="NCBI Taxonomy" id="408172"/>
    <lineage>
        <taxon>unclassified sequences</taxon>
        <taxon>metagenomes</taxon>
        <taxon>ecological metagenomes</taxon>
    </lineage>
</organism>
<evidence type="ECO:0000256" key="4">
    <source>
        <dbReference type="ARBA" id="ARBA00022723"/>
    </source>
</evidence>
<proteinExistence type="predicted"/>
<dbReference type="GO" id="GO:0046872">
    <property type="term" value="F:metal ion binding"/>
    <property type="evidence" value="ECO:0007669"/>
    <property type="project" value="UniProtKB-KW"/>
</dbReference>
<dbReference type="EMBL" id="UINC01109052">
    <property type="protein sequence ID" value="SVC75610.1"/>
    <property type="molecule type" value="Genomic_DNA"/>
</dbReference>
<feature type="transmembrane region" description="Helical" evidence="8">
    <location>
        <begin position="193"/>
        <end position="214"/>
    </location>
</feature>
<feature type="transmembrane region" description="Helical" evidence="8">
    <location>
        <begin position="104"/>
        <end position="123"/>
    </location>
</feature>
<evidence type="ECO:0000256" key="7">
    <source>
        <dbReference type="ARBA" id="ARBA00023136"/>
    </source>
</evidence>
<keyword evidence="2" id="KW-0349">Heme</keyword>
<keyword evidence="5 8" id="KW-1133">Transmembrane helix</keyword>
<dbReference type="Gene3D" id="1.20.1300.10">
    <property type="entry name" value="Fumarate reductase/succinate dehydrogenase, transmembrane subunit"/>
    <property type="match status" value="1"/>
</dbReference>
<dbReference type="InterPro" id="IPR000701">
    <property type="entry name" value="SuccDH_FuR_B_TM-su"/>
</dbReference>
<evidence type="ECO:0000256" key="5">
    <source>
        <dbReference type="ARBA" id="ARBA00022989"/>
    </source>
</evidence>
<name>A0A382PS46_9ZZZZ</name>
<feature type="transmembrane region" description="Helical" evidence="8">
    <location>
        <begin position="12"/>
        <end position="35"/>
    </location>
</feature>
<keyword evidence="4" id="KW-0479">Metal-binding</keyword>
<keyword evidence="7 8" id="KW-0472">Membrane</keyword>
<protein>
    <submittedName>
        <fullName evidence="9">Uncharacterized protein</fullName>
    </submittedName>
</protein>
<evidence type="ECO:0000256" key="2">
    <source>
        <dbReference type="ARBA" id="ARBA00022617"/>
    </source>
</evidence>
<dbReference type="SUPFAM" id="SSF81343">
    <property type="entry name" value="Fumarate reductase respiratory complex transmembrane subunits"/>
    <property type="match status" value="1"/>
</dbReference>
<evidence type="ECO:0000256" key="1">
    <source>
        <dbReference type="ARBA" id="ARBA00004370"/>
    </source>
</evidence>
<keyword evidence="6" id="KW-0408">Iron</keyword>
<feature type="transmembrane region" description="Helical" evidence="8">
    <location>
        <begin position="154"/>
        <end position="181"/>
    </location>
</feature>
<dbReference type="GO" id="GO:0016020">
    <property type="term" value="C:membrane"/>
    <property type="evidence" value="ECO:0007669"/>
    <property type="project" value="UniProtKB-SubCell"/>
</dbReference>
<dbReference type="Pfam" id="PF01127">
    <property type="entry name" value="Sdh_cyt"/>
    <property type="match status" value="1"/>
</dbReference>
<evidence type="ECO:0000256" key="3">
    <source>
        <dbReference type="ARBA" id="ARBA00022692"/>
    </source>
</evidence>
<keyword evidence="3 8" id="KW-0812">Transmembrane</keyword>
<sequence length="218" mass="24961">MANVTRDQIHFLIFKLHSLTGIVPIGAFLVLHFSINSLRTVGVWQYQLSIDVINNLPFLLFIEITFIIIPILFHSLVGFYIYFNGKSNPFRYNYSKNWMYTLQRITGAIVFAFLVYHVGTTVVPKLLYGKTQFAAAPFLIDIMNLEFQSWTGRIIYLIGIFSATFHFANGLWGFCISWGLIVGRTAQRNASYLFMLFGLVLTFMGLATVFEFSLHPTP</sequence>
<dbReference type="InterPro" id="IPR034804">
    <property type="entry name" value="SQR/QFR_C/D"/>
</dbReference>
<reference evidence="9" key="1">
    <citation type="submission" date="2018-05" db="EMBL/GenBank/DDBJ databases">
        <authorList>
            <person name="Lanie J.A."/>
            <person name="Ng W.-L."/>
            <person name="Kazmierczak K.M."/>
            <person name="Andrzejewski T.M."/>
            <person name="Davidsen T.M."/>
            <person name="Wayne K.J."/>
            <person name="Tettelin H."/>
            <person name="Glass J.I."/>
            <person name="Rusch D."/>
            <person name="Podicherti R."/>
            <person name="Tsui H.-C.T."/>
            <person name="Winkler M.E."/>
        </authorList>
    </citation>
    <scope>NUCLEOTIDE SEQUENCE</scope>
</reference>
<evidence type="ECO:0000256" key="6">
    <source>
        <dbReference type="ARBA" id="ARBA00023004"/>
    </source>
</evidence>
<evidence type="ECO:0000256" key="8">
    <source>
        <dbReference type="SAM" id="Phobius"/>
    </source>
</evidence>
<gene>
    <name evidence="9" type="ORF">METZ01_LOCUS328464</name>
</gene>